<dbReference type="InterPro" id="IPR017896">
    <property type="entry name" value="4Fe4S_Fe-S-bd"/>
</dbReference>
<gene>
    <name evidence="8" type="ORF">KDA27_05415</name>
</gene>
<keyword evidence="3" id="KW-0560">Oxidoreductase</keyword>
<dbReference type="Pfam" id="PF13738">
    <property type="entry name" value="Pyr_redox_3"/>
    <property type="match status" value="1"/>
</dbReference>
<evidence type="ECO:0000313" key="9">
    <source>
        <dbReference type="Proteomes" id="UP000739538"/>
    </source>
</evidence>
<dbReference type="Proteomes" id="UP000739538">
    <property type="component" value="Unassembled WGS sequence"/>
</dbReference>
<organism evidence="8 9">
    <name type="scientific">Eiseniibacteriota bacterium</name>
    <dbReference type="NCBI Taxonomy" id="2212470"/>
    <lineage>
        <taxon>Bacteria</taxon>
        <taxon>Candidatus Eiseniibacteriota</taxon>
    </lineage>
</organism>
<keyword evidence="6" id="KW-0812">Transmembrane</keyword>
<keyword evidence="2" id="KW-0479">Metal-binding</keyword>
<feature type="domain" description="4Fe-4S ferredoxin-type" evidence="7">
    <location>
        <begin position="667"/>
        <end position="695"/>
    </location>
</feature>
<dbReference type="PRINTS" id="PR00469">
    <property type="entry name" value="PNDRDTASEII"/>
</dbReference>
<proteinExistence type="predicted"/>
<feature type="domain" description="4Fe-4S ferredoxin-type" evidence="7">
    <location>
        <begin position="635"/>
        <end position="666"/>
    </location>
</feature>
<feature type="transmembrane region" description="Helical" evidence="6">
    <location>
        <begin position="426"/>
        <end position="448"/>
    </location>
</feature>
<feature type="transmembrane region" description="Helical" evidence="6">
    <location>
        <begin position="551"/>
        <end position="571"/>
    </location>
</feature>
<dbReference type="SUPFAM" id="SSF54862">
    <property type="entry name" value="4Fe-4S ferredoxins"/>
    <property type="match status" value="1"/>
</dbReference>
<keyword evidence="6" id="KW-1133">Transmembrane helix</keyword>
<accession>A0A956ND62</accession>
<feature type="transmembrane region" description="Helical" evidence="6">
    <location>
        <begin position="396"/>
        <end position="414"/>
    </location>
</feature>
<dbReference type="GO" id="GO:0051536">
    <property type="term" value="F:iron-sulfur cluster binding"/>
    <property type="evidence" value="ECO:0007669"/>
    <property type="project" value="UniProtKB-KW"/>
</dbReference>
<dbReference type="Gene3D" id="3.30.70.20">
    <property type="match status" value="1"/>
</dbReference>
<evidence type="ECO:0000313" key="8">
    <source>
        <dbReference type="EMBL" id="MCA9755220.1"/>
    </source>
</evidence>
<keyword evidence="5" id="KW-0411">Iron-sulfur</keyword>
<evidence type="ECO:0000259" key="7">
    <source>
        <dbReference type="PROSITE" id="PS51379"/>
    </source>
</evidence>
<dbReference type="InterPro" id="IPR036188">
    <property type="entry name" value="FAD/NAD-bd_sf"/>
</dbReference>
<evidence type="ECO:0000256" key="4">
    <source>
        <dbReference type="ARBA" id="ARBA00023004"/>
    </source>
</evidence>
<dbReference type="GO" id="GO:0046872">
    <property type="term" value="F:metal ion binding"/>
    <property type="evidence" value="ECO:0007669"/>
    <property type="project" value="UniProtKB-KW"/>
</dbReference>
<dbReference type="PRINTS" id="PR00368">
    <property type="entry name" value="FADPNR"/>
</dbReference>
<name>A0A956ND62_UNCEI</name>
<dbReference type="PROSITE" id="PS00198">
    <property type="entry name" value="4FE4S_FER_1"/>
    <property type="match status" value="1"/>
</dbReference>
<reference evidence="8" key="2">
    <citation type="journal article" date="2021" name="Microbiome">
        <title>Successional dynamics and alternative stable states in a saline activated sludge microbial community over 9 years.</title>
        <authorList>
            <person name="Wang Y."/>
            <person name="Ye J."/>
            <person name="Ju F."/>
            <person name="Liu L."/>
            <person name="Boyd J.A."/>
            <person name="Deng Y."/>
            <person name="Parks D.H."/>
            <person name="Jiang X."/>
            <person name="Yin X."/>
            <person name="Woodcroft B.J."/>
            <person name="Tyson G.W."/>
            <person name="Hugenholtz P."/>
            <person name="Polz M.F."/>
            <person name="Zhang T."/>
        </authorList>
    </citation>
    <scope>NUCLEOTIDE SEQUENCE</scope>
    <source>
        <strain evidence="8">HKST-UBA02</strain>
    </source>
</reference>
<evidence type="ECO:0000256" key="2">
    <source>
        <dbReference type="ARBA" id="ARBA00022723"/>
    </source>
</evidence>
<keyword evidence="1" id="KW-0285">Flavoprotein</keyword>
<evidence type="ECO:0000256" key="5">
    <source>
        <dbReference type="ARBA" id="ARBA00023014"/>
    </source>
</evidence>
<feature type="transmembrane region" description="Helical" evidence="6">
    <location>
        <begin position="592"/>
        <end position="609"/>
    </location>
</feature>
<dbReference type="SUPFAM" id="SSF51905">
    <property type="entry name" value="FAD/NAD(P)-binding domain"/>
    <property type="match status" value="1"/>
</dbReference>
<dbReference type="InterPro" id="IPR017900">
    <property type="entry name" value="4Fe4S_Fe_S_CS"/>
</dbReference>
<dbReference type="AlphaFoldDB" id="A0A956ND62"/>
<dbReference type="EMBL" id="JAGQHS010000018">
    <property type="protein sequence ID" value="MCA9755220.1"/>
    <property type="molecule type" value="Genomic_DNA"/>
</dbReference>
<feature type="transmembrane region" description="Helical" evidence="6">
    <location>
        <begin position="343"/>
        <end position="359"/>
    </location>
</feature>
<protein>
    <submittedName>
        <fullName evidence="8">NAD(P)-binding domain-containing protein</fullName>
    </submittedName>
</protein>
<evidence type="ECO:0000256" key="1">
    <source>
        <dbReference type="ARBA" id="ARBA00022630"/>
    </source>
</evidence>
<sequence>MSFVGRYTHWLHTRWPAGGVEPLPEVGEDGATSVSGLRIVGDLSGVPLLKFSLDTGTRAVVAFVEVEGLTPGAQHAGVVDIAIVGAGVSGIAAAVEAGRRGLRYQVYESAEPFSTVVNFPKGKPIYTYPTEMTPAGQLSVSADVKESLLVELEEQRSRFGVKVTSARVESVRKDGDSFEIRLGDGTAQRARKVILAIGRTGNYRKLQVPGESLDKVSNRMYDPSDSGGRDVLVVGGGDSALESAIALAGAGARVTLSYRKPSFSRPKPENVEHLEELRDRVRLMLPSEVKEIRERTVVLSTSEGDTEEIPNDQVFTMIGREAPLDFLRRSGVRVIGEMSPRRWAMLGLFTALVFYVYLWKGWLIGHTDVFAIGRDWGLGPESLLGAFTKATAAPSFWFTSLYTACIVFFGIARIRRRPTPYVRRQTVALMAIQVVPLFILPEIVLPWMGANGWIPDVIQQNLFPNGEYWRALGFVLAWPLFLVNLASPHPMLWWIVIGLVQTFVIIPLLVWRWGKGAYCGWICSCGALAETMGDTHRHKMWHGSVANRWNMLGQVILVLSVLVTLLFMASWHPSFAPTLTPLTKSALSNYKFVVDIVIGGAIGVGFYFWFSGRVWCRFACPLAALMHVYARFSRFRIFAEKKKCISCNVCTTVCHQGIDVMSFANKGLPMEDPECVRCSACVQSCPTGVLRFGHLASDGTPRYDSLPASAVQMRETAGAQPIEV</sequence>
<reference evidence="8" key="1">
    <citation type="submission" date="2020-04" db="EMBL/GenBank/DDBJ databases">
        <authorList>
            <person name="Zhang T."/>
        </authorList>
    </citation>
    <scope>NUCLEOTIDE SEQUENCE</scope>
    <source>
        <strain evidence="8">HKST-UBA02</strain>
    </source>
</reference>
<dbReference type="PANTHER" id="PTHR48105">
    <property type="entry name" value="THIOREDOXIN REDUCTASE 1-RELATED-RELATED"/>
    <property type="match status" value="1"/>
</dbReference>
<feature type="transmembrane region" description="Helical" evidence="6">
    <location>
        <begin position="492"/>
        <end position="511"/>
    </location>
</feature>
<comment type="caution">
    <text evidence="8">The sequence shown here is derived from an EMBL/GenBank/DDBJ whole genome shotgun (WGS) entry which is preliminary data.</text>
</comment>
<dbReference type="GO" id="GO:0016491">
    <property type="term" value="F:oxidoreductase activity"/>
    <property type="evidence" value="ECO:0007669"/>
    <property type="project" value="UniProtKB-KW"/>
</dbReference>
<evidence type="ECO:0000256" key="6">
    <source>
        <dbReference type="SAM" id="Phobius"/>
    </source>
</evidence>
<evidence type="ECO:0000256" key="3">
    <source>
        <dbReference type="ARBA" id="ARBA00023002"/>
    </source>
</evidence>
<dbReference type="Pfam" id="PF13237">
    <property type="entry name" value="Fer4_10"/>
    <property type="match status" value="1"/>
</dbReference>
<dbReference type="PROSITE" id="PS51379">
    <property type="entry name" value="4FE4S_FER_2"/>
    <property type="match status" value="2"/>
</dbReference>
<dbReference type="Gene3D" id="3.50.50.60">
    <property type="entry name" value="FAD/NAD(P)-binding domain"/>
    <property type="match status" value="2"/>
</dbReference>
<keyword evidence="4" id="KW-0408">Iron</keyword>
<keyword evidence="6" id="KW-0472">Membrane</keyword>
<dbReference type="Pfam" id="PF12801">
    <property type="entry name" value="Fer4_5"/>
    <property type="match status" value="2"/>
</dbReference>
<dbReference type="InterPro" id="IPR050097">
    <property type="entry name" value="Ferredoxin-NADP_redctase_2"/>
</dbReference>